<feature type="domain" description="LTD" evidence="3">
    <location>
        <begin position="27"/>
        <end position="154"/>
    </location>
</feature>
<name>A0ABP9JH55_9ACTN</name>
<dbReference type="EMBL" id="BAABKB010000037">
    <property type="protein sequence ID" value="GAA5032015.1"/>
    <property type="molecule type" value="Genomic_DNA"/>
</dbReference>
<dbReference type="InterPro" id="IPR001322">
    <property type="entry name" value="Lamin_tail_dom"/>
</dbReference>
<sequence>MSVSASSIARRLTGATAVAAALVGAVALPAVAAGHHPGDRSDRVIISAVQYDAPGWDNRSIRSLNKEWVEITNTGRHDVNLDGWTLSNEDGRTYTFRHFRLDGRATVRVHTGIGRDSSRDVYQDRRDHVWDNHDGTATLRTDRGRFVDEASWGDNRRHHGDRRYDESRHEGRRDHDGRR</sequence>
<feature type="compositionally biased region" description="Basic and acidic residues" evidence="1">
    <location>
        <begin position="162"/>
        <end position="179"/>
    </location>
</feature>
<accession>A0ABP9JH55</accession>
<reference evidence="5" key="1">
    <citation type="journal article" date="2019" name="Int. J. Syst. Evol. Microbiol.">
        <title>The Global Catalogue of Microorganisms (GCM) 10K type strain sequencing project: providing services to taxonomists for standard genome sequencing and annotation.</title>
        <authorList>
            <consortium name="The Broad Institute Genomics Platform"/>
            <consortium name="The Broad Institute Genome Sequencing Center for Infectious Disease"/>
            <person name="Wu L."/>
            <person name="Ma J."/>
        </authorList>
    </citation>
    <scope>NUCLEOTIDE SEQUENCE [LARGE SCALE GENOMIC DNA]</scope>
    <source>
        <strain evidence="5">JCM 18409</strain>
    </source>
</reference>
<evidence type="ECO:0000259" key="3">
    <source>
        <dbReference type="PROSITE" id="PS51841"/>
    </source>
</evidence>
<feature type="signal peptide" evidence="2">
    <location>
        <begin position="1"/>
        <end position="32"/>
    </location>
</feature>
<dbReference type="InterPro" id="IPR036415">
    <property type="entry name" value="Lamin_tail_dom_sf"/>
</dbReference>
<feature type="chain" id="PRO_5045471781" evidence="2">
    <location>
        <begin position="33"/>
        <end position="179"/>
    </location>
</feature>
<dbReference type="PROSITE" id="PS51841">
    <property type="entry name" value="LTD"/>
    <property type="match status" value="1"/>
</dbReference>
<proteinExistence type="predicted"/>
<comment type="caution">
    <text evidence="4">The sequence shown here is derived from an EMBL/GenBank/DDBJ whole genome shotgun (WGS) entry which is preliminary data.</text>
</comment>
<dbReference type="SUPFAM" id="SSF74853">
    <property type="entry name" value="Lamin A/C globular tail domain"/>
    <property type="match status" value="1"/>
</dbReference>
<evidence type="ECO:0000313" key="4">
    <source>
        <dbReference type="EMBL" id="GAA5032015.1"/>
    </source>
</evidence>
<dbReference type="Proteomes" id="UP001501759">
    <property type="component" value="Unassembled WGS sequence"/>
</dbReference>
<gene>
    <name evidence="4" type="ORF">GCM10023335_74030</name>
</gene>
<evidence type="ECO:0000313" key="5">
    <source>
        <dbReference type="Proteomes" id="UP001501759"/>
    </source>
</evidence>
<evidence type="ECO:0000256" key="1">
    <source>
        <dbReference type="SAM" id="MobiDB-lite"/>
    </source>
</evidence>
<keyword evidence="2" id="KW-0732">Signal</keyword>
<protein>
    <submittedName>
        <fullName evidence="4">Lamin tail domain-containing protein</fullName>
    </submittedName>
</protein>
<keyword evidence="5" id="KW-1185">Reference proteome</keyword>
<dbReference type="RefSeq" id="WP_345657198.1">
    <property type="nucleotide sequence ID" value="NZ_BAABKB010000037.1"/>
</dbReference>
<dbReference type="Pfam" id="PF00932">
    <property type="entry name" value="LTD"/>
    <property type="match status" value="1"/>
</dbReference>
<evidence type="ECO:0000256" key="2">
    <source>
        <dbReference type="SAM" id="SignalP"/>
    </source>
</evidence>
<feature type="region of interest" description="Disordered" evidence="1">
    <location>
        <begin position="151"/>
        <end position="179"/>
    </location>
</feature>
<organism evidence="4 5">
    <name type="scientific">Streptomyces siamensis</name>
    <dbReference type="NCBI Taxonomy" id="1274986"/>
    <lineage>
        <taxon>Bacteria</taxon>
        <taxon>Bacillati</taxon>
        <taxon>Actinomycetota</taxon>
        <taxon>Actinomycetes</taxon>
        <taxon>Kitasatosporales</taxon>
        <taxon>Streptomycetaceae</taxon>
        <taxon>Streptomyces</taxon>
    </lineage>
</organism>
<dbReference type="Gene3D" id="2.60.40.1260">
    <property type="entry name" value="Lamin Tail domain"/>
    <property type="match status" value="1"/>
</dbReference>